<dbReference type="PANTHER" id="PTHR12215">
    <property type="entry name" value="PHOSPHOPANTETHEINE TRANSFERASE"/>
    <property type="match status" value="1"/>
</dbReference>
<feature type="domain" description="4'-phosphopantetheinyl transferase N-terminal" evidence="7">
    <location>
        <begin position="23"/>
        <end position="109"/>
    </location>
</feature>
<organism evidence="8 9">
    <name type="scientific">Vibrio atlanticus</name>
    <dbReference type="NCBI Taxonomy" id="693153"/>
    <lineage>
        <taxon>Bacteria</taxon>
        <taxon>Pseudomonadati</taxon>
        <taxon>Pseudomonadota</taxon>
        <taxon>Gammaproteobacteria</taxon>
        <taxon>Vibrionales</taxon>
        <taxon>Vibrionaceae</taxon>
        <taxon>Vibrio</taxon>
    </lineage>
</organism>
<dbReference type="GeneID" id="94233607"/>
<evidence type="ECO:0000256" key="4">
    <source>
        <dbReference type="ARBA" id="ARBA00022723"/>
    </source>
</evidence>
<dbReference type="InterPro" id="IPR050559">
    <property type="entry name" value="P-Pant_transferase_sf"/>
</dbReference>
<keyword evidence="3 8" id="KW-0808">Transferase</keyword>
<evidence type="ECO:0000313" key="8">
    <source>
        <dbReference type="EMBL" id="SBS64817.1"/>
    </source>
</evidence>
<dbReference type="SUPFAM" id="SSF56214">
    <property type="entry name" value="4'-phosphopantetheinyl transferase"/>
    <property type="match status" value="2"/>
</dbReference>
<dbReference type="GO" id="GO:0000287">
    <property type="term" value="F:magnesium ion binding"/>
    <property type="evidence" value="ECO:0007669"/>
    <property type="project" value="InterPro"/>
</dbReference>
<dbReference type="InterPro" id="IPR055066">
    <property type="entry name" value="AASDHPPT_N"/>
</dbReference>
<evidence type="ECO:0000256" key="1">
    <source>
        <dbReference type="ARBA" id="ARBA00001946"/>
    </source>
</evidence>
<name>A0A1C3IU38_9VIBR</name>
<dbReference type="RefSeq" id="WP_065679323.1">
    <property type="nucleotide sequence ID" value="NZ_AP025460.1"/>
</dbReference>
<dbReference type="GO" id="GO:0005829">
    <property type="term" value="C:cytosol"/>
    <property type="evidence" value="ECO:0007669"/>
    <property type="project" value="TreeGrafter"/>
</dbReference>
<evidence type="ECO:0000256" key="2">
    <source>
        <dbReference type="ARBA" id="ARBA00010990"/>
    </source>
</evidence>
<dbReference type="Pfam" id="PF01648">
    <property type="entry name" value="ACPS"/>
    <property type="match status" value="1"/>
</dbReference>
<evidence type="ECO:0000256" key="5">
    <source>
        <dbReference type="ARBA" id="ARBA00022842"/>
    </source>
</evidence>
<reference evidence="9" key="1">
    <citation type="submission" date="2016-06" db="EMBL/GenBank/DDBJ databases">
        <authorList>
            <person name="Rodrigo-Torres Lidia"/>
            <person name="Arahal R.David."/>
        </authorList>
    </citation>
    <scope>NUCLEOTIDE SEQUENCE [LARGE SCALE GENOMIC DNA]</scope>
    <source>
        <strain evidence="9">CECT 7223</strain>
    </source>
</reference>
<dbReference type="GO" id="GO:0019878">
    <property type="term" value="P:lysine biosynthetic process via aminoadipic acid"/>
    <property type="evidence" value="ECO:0007669"/>
    <property type="project" value="TreeGrafter"/>
</dbReference>
<keyword evidence="4" id="KW-0479">Metal-binding</keyword>
<sequence length="278" mass="31952">MKTPVVDLWLCSLSNLNDQPDNVSQLKKRLTADEIAKVERYRMPSSQIQALYVRNYLRKVLSSYSDLMPEAWRFEYGEKGKPRLIEKQQIETGLNFNISHSKEHLLIAVCQREGKSLQLGVDIEHARSSTNIDSIMKHYFSDTELTDLLELSKEEQRERFFDLWALKESYIKATGKGLATSLRSFSFDFSNLTEQTLPLHASDFQPNLQDEIRLHGEISIYSGVGLDVTEKTESSTGWQCCLGRLDEQYRFAVTLGGHLLPMQIEMRSFSPSHLFTSM</sequence>
<comment type="cofactor">
    <cofactor evidence="1">
        <name>Mg(2+)</name>
        <dbReference type="ChEBI" id="CHEBI:18420"/>
    </cofactor>
</comment>
<dbReference type="AlphaFoldDB" id="A0A1C3IU38"/>
<evidence type="ECO:0000259" key="7">
    <source>
        <dbReference type="Pfam" id="PF22624"/>
    </source>
</evidence>
<evidence type="ECO:0000259" key="6">
    <source>
        <dbReference type="Pfam" id="PF01648"/>
    </source>
</evidence>
<proteinExistence type="inferred from homology"/>
<dbReference type="GO" id="GO:0008897">
    <property type="term" value="F:holo-[acyl-carrier-protein] synthase activity"/>
    <property type="evidence" value="ECO:0007669"/>
    <property type="project" value="InterPro"/>
</dbReference>
<accession>A0A1C3IU38</accession>
<gene>
    <name evidence="8" type="primary">psf-1</name>
    <name evidence="8" type="ORF">VAT7223_02372</name>
</gene>
<dbReference type="InterPro" id="IPR004568">
    <property type="entry name" value="Ppantetheine-prot_Trfase_dom"/>
</dbReference>
<keyword evidence="5" id="KW-0460">Magnesium</keyword>
<protein>
    <submittedName>
        <fullName evidence="8">4'-phosphopantetheinyl transferase psf-1</fullName>
        <ecNumber evidence="8">2.7.8.-</ecNumber>
    </submittedName>
</protein>
<feature type="domain" description="4'-phosphopantetheinyl transferase" evidence="6">
    <location>
        <begin position="119"/>
        <end position="206"/>
    </location>
</feature>
<dbReference type="EC" id="2.7.8.-" evidence="8"/>
<dbReference type="Proteomes" id="UP000092876">
    <property type="component" value="Unassembled WGS sequence"/>
</dbReference>
<dbReference type="GO" id="GO:0006633">
    <property type="term" value="P:fatty acid biosynthetic process"/>
    <property type="evidence" value="ECO:0007669"/>
    <property type="project" value="InterPro"/>
</dbReference>
<dbReference type="Gene3D" id="3.90.470.20">
    <property type="entry name" value="4'-phosphopantetheinyl transferase domain"/>
    <property type="match status" value="2"/>
</dbReference>
<comment type="similarity">
    <text evidence="2">Belongs to the P-Pant transferase superfamily. Gsp/Sfp/HetI/AcpT family.</text>
</comment>
<dbReference type="Pfam" id="PF22624">
    <property type="entry name" value="AASDHPPT_N"/>
    <property type="match status" value="1"/>
</dbReference>
<dbReference type="NCBIfam" id="TIGR00556">
    <property type="entry name" value="pantethn_trn"/>
    <property type="match status" value="1"/>
</dbReference>
<dbReference type="InterPro" id="IPR037143">
    <property type="entry name" value="4-PPantetheinyl_Trfase_dom_sf"/>
</dbReference>
<evidence type="ECO:0000256" key="3">
    <source>
        <dbReference type="ARBA" id="ARBA00022679"/>
    </source>
</evidence>
<dbReference type="InterPro" id="IPR008278">
    <property type="entry name" value="4-PPantetheinyl_Trfase_dom"/>
</dbReference>
<evidence type="ECO:0000313" key="9">
    <source>
        <dbReference type="Proteomes" id="UP000092876"/>
    </source>
</evidence>
<dbReference type="PANTHER" id="PTHR12215:SF10">
    <property type="entry name" value="L-AMINOADIPATE-SEMIALDEHYDE DEHYDROGENASE-PHOSPHOPANTETHEINYL TRANSFERASE"/>
    <property type="match status" value="1"/>
</dbReference>
<dbReference type="EMBL" id="FLQP01000032">
    <property type="protein sequence ID" value="SBS64817.1"/>
    <property type="molecule type" value="Genomic_DNA"/>
</dbReference>